<keyword evidence="2" id="KW-0233">DNA recombination</keyword>
<dbReference type="InterPro" id="IPR050639">
    <property type="entry name" value="SSR_resolvase"/>
</dbReference>
<accession>A0A7W7WNX4</accession>
<dbReference type="PANTHER" id="PTHR30461">
    <property type="entry name" value="DNA-INVERTASE FROM LAMBDOID PROPHAGE"/>
    <property type="match status" value="1"/>
</dbReference>
<dbReference type="InterPro" id="IPR036162">
    <property type="entry name" value="Resolvase-like_N_sf"/>
</dbReference>
<dbReference type="SMART" id="SM00857">
    <property type="entry name" value="Resolvase"/>
    <property type="match status" value="1"/>
</dbReference>
<dbReference type="InterPro" id="IPR011109">
    <property type="entry name" value="DNA_bind_recombinase_dom"/>
</dbReference>
<evidence type="ECO:0000256" key="1">
    <source>
        <dbReference type="ARBA" id="ARBA00023125"/>
    </source>
</evidence>
<reference evidence="5 6" key="1">
    <citation type="submission" date="2020-08" db="EMBL/GenBank/DDBJ databases">
        <title>Sequencing the genomes of 1000 actinobacteria strains.</title>
        <authorList>
            <person name="Klenk H.-P."/>
        </authorList>
    </citation>
    <scope>NUCLEOTIDE SEQUENCE [LARGE SCALE GENOMIC DNA]</scope>
    <source>
        <strain evidence="5 6">DSM 45886</strain>
    </source>
</reference>
<dbReference type="Pfam" id="PF07508">
    <property type="entry name" value="Recombinase"/>
    <property type="match status" value="1"/>
</dbReference>
<dbReference type="CDD" id="cd00338">
    <property type="entry name" value="Ser_Recombinase"/>
    <property type="match status" value="1"/>
</dbReference>
<feature type="domain" description="Recombinase" evidence="4">
    <location>
        <begin position="164"/>
        <end position="308"/>
    </location>
</feature>
<keyword evidence="1" id="KW-0238">DNA-binding</keyword>
<dbReference type="Proteomes" id="UP000578819">
    <property type="component" value="Unassembled WGS sequence"/>
</dbReference>
<organism evidence="5 6">
    <name type="scientific">Micromonospora polyrhachis</name>
    <dbReference type="NCBI Taxonomy" id="1282883"/>
    <lineage>
        <taxon>Bacteria</taxon>
        <taxon>Bacillati</taxon>
        <taxon>Actinomycetota</taxon>
        <taxon>Actinomycetes</taxon>
        <taxon>Micromonosporales</taxon>
        <taxon>Micromonosporaceae</taxon>
        <taxon>Micromonospora</taxon>
    </lineage>
</organism>
<dbReference type="Gene3D" id="3.90.1750.20">
    <property type="entry name" value="Putative Large Serine Recombinase, Chain B, Domain 2"/>
    <property type="match status" value="1"/>
</dbReference>
<evidence type="ECO:0000256" key="2">
    <source>
        <dbReference type="ARBA" id="ARBA00023172"/>
    </source>
</evidence>
<dbReference type="Pfam" id="PF00239">
    <property type="entry name" value="Resolvase"/>
    <property type="match status" value="1"/>
</dbReference>
<dbReference type="InterPro" id="IPR006119">
    <property type="entry name" value="Resolv_N"/>
</dbReference>
<evidence type="ECO:0000259" key="4">
    <source>
        <dbReference type="PROSITE" id="PS51737"/>
    </source>
</evidence>
<feature type="region of interest" description="Disordered" evidence="3">
    <location>
        <begin position="1"/>
        <end position="38"/>
    </location>
</feature>
<gene>
    <name evidence="5" type="ORF">FHR38_001772</name>
</gene>
<dbReference type="RefSeq" id="WP_184534198.1">
    <property type="nucleotide sequence ID" value="NZ_JACHJW010000001.1"/>
</dbReference>
<dbReference type="InterPro" id="IPR038109">
    <property type="entry name" value="DNA_bind_recomb_sf"/>
</dbReference>
<evidence type="ECO:0000313" key="6">
    <source>
        <dbReference type="Proteomes" id="UP000578819"/>
    </source>
</evidence>
<dbReference type="AlphaFoldDB" id="A0A7W7WNX4"/>
<dbReference type="PROSITE" id="PS51737">
    <property type="entry name" value="RECOMBINASE_DNA_BIND"/>
    <property type="match status" value="1"/>
</dbReference>
<name>A0A7W7WNX4_9ACTN</name>
<proteinExistence type="predicted"/>
<keyword evidence="6" id="KW-1185">Reference proteome</keyword>
<evidence type="ECO:0000256" key="3">
    <source>
        <dbReference type="SAM" id="MobiDB-lite"/>
    </source>
</evidence>
<dbReference type="Gene3D" id="3.40.50.1390">
    <property type="entry name" value="Resolvase, N-terminal catalytic domain"/>
    <property type="match status" value="1"/>
</dbReference>
<sequence length="546" mass="59123">MITARPAAYVRQSSARANKSEASPATQRTATTERANHDHPGATVRMFEDIDRSGYQVGVVREAYDQMVAAIKAGEITHLYVFYVSRLTRQDPRIALAEWLPLLAGGLTIVSITEGTFGPDNTMDLIHLLLRMDAAHNESKNKSAAIKAAKALAHAAGGHLGNPPFGFRTVERMAQTPAGEPVAIRALVIEPTEARALRVAARAVLFGHAVHAVARYFDRRGIRTRGATVGRSRASGAWSDRNLNKRLRDPRIAGLPAVAILDDRDNITGYRTAYDLEDARVLPPPAEPIITTEEFWRLQAILTGRDRPAIQSADEPALLSGLGILWCECGYRMKARRFVANATLANRDAYMCTAPAGRHSNTISLTALDGWVRMRIDRLLNSIDPADEDQTTASILAEATRRYGAATATPETAVQRAAVAAELADASAALDQQSEALGTASGAAAAALTRAVTVTGARVDALTARLAELDEQATAKLPLDLWTSSAYGDERTWWDAATVGERRDFVTLFVDRITVRRATRKGGRPTKADPWGTVNARVTLYWAGTA</sequence>
<dbReference type="PANTHER" id="PTHR30461:SF2">
    <property type="entry name" value="SERINE RECOMBINASE PINE-RELATED"/>
    <property type="match status" value="1"/>
</dbReference>
<dbReference type="GO" id="GO:0000150">
    <property type="term" value="F:DNA strand exchange activity"/>
    <property type="evidence" value="ECO:0007669"/>
    <property type="project" value="InterPro"/>
</dbReference>
<dbReference type="SUPFAM" id="SSF53041">
    <property type="entry name" value="Resolvase-like"/>
    <property type="match status" value="1"/>
</dbReference>
<feature type="compositionally biased region" description="Polar residues" evidence="3">
    <location>
        <begin position="11"/>
        <end position="33"/>
    </location>
</feature>
<comment type="caution">
    <text evidence="5">The sequence shown here is derived from an EMBL/GenBank/DDBJ whole genome shotgun (WGS) entry which is preliminary data.</text>
</comment>
<dbReference type="EMBL" id="JACHJW010000001">
    <property type="protein sequence ID" value="MBB4958039.1"/>
    <property type="molecule type" value="Genomic_DNA"/>
</dbReference>
<evidence type="ECO:0000313" key="5">
    <source>
        <dbReference type="EMBL" id="MBB4958039.1"/>
    </source>
</evidence>
<protein>
    <submittedName>
        <fullName evidence="5">DNA invertase Pin-like site-specific DNA recombinase</fullName>
    </submittedName>
</protein>
<dbReference type="GO" id="GO:0003677">
    <property type="term" value="F:DNA binding"/>
    <property type="evidence" value="ECO:0007669"/>
    <property type="project" value="UniProtKB-KW"/>
</dbReference>